<feature type="signal peptide" evidence="1">
    <location>
        <begin position="1"/>
        <end position="20"/>
    </location>
</feature>
<dbReference type="Proteomes" id="UP001176941">
    <property type="component" value="Chromosome 11"/>
</dbReference>
<evidence type="ECO:0000313" key="2">
    <source>
        <dbReference type="EMBL" id="CAI9154471.1"/>
    </source>
</evidence>
<reference evidence="2" key="1">
    <citation type="submission" date="2023-04" db="EMBL/GenBank/DDBJ databases">
        <authorList>
            <consortium name="ELIXIR-Norway"/>
        </authorList>
    </citation>
    <scope>NUCLEOTIDE SEQUENCE [LARGE SCALE GENOMIC DNA]</scope>
</reference>
<evidence type="ECO:0000256" key="1">
    <source>
        <dbReference type="SAM" id="SignalP"/>
    </source>
</evidence>
<protein>
    <recommendedName>
        <fullName evidence="4">Beta-defensin</fullName>
    </recommendedName>
</protein>
<sequence>MKLLLLVLTALGFLVSPAKGGGTICGRKIAGHCKLKCGSLEKTIFMCDRYKQCCVKGLFIAKPVMQPPIQNLNKPYRKYTVGQTKDQWV</sequence>
<keyword evidence="3" id="KW-1185">Reference proteome</keyword>
<evidence type="ECO:0008006" key="4">
    <source>
        <dbReference type="Google" id="ProtNLM"/>
    </source>
</evidence>
<dbReference type="EMBL" id="OX459947">
    <property type="protein sequence ID" value="CAI9154471.1"/>
    <property type="molecule type" value="Genomic_DNA"/>
</dbReference>
<name>A0ABN8Y3Q3_RANTA</name>
<accession>A0ABN8Y3Q3</accession>
<feature type="non-terminal residue" evidence="2">
    <location>
        <position position="1"/>
    </location>
</feature>
<feature type="non-terminal residue" evidence="2">
    <location>
        <position position="89"/>
    </location>
</feature>
<evidence type="ECO:0000313" key="3">
    <source>
        <dbReference type="Proteomes" id="UP001176941"/>
    </source>
</evidence>
<feature type="chain" id="PRO_5046693117" description="Beta-defensin" evidence="1">
    <location>
        <begin position="21"/>
        <end position="89"/>
    </location>
</feature>
<organism evidence="2 3">
    <name type="scientific">Rangifer tarandus platyrhynchus</name>
    <name type="common">Svalbard reindeer</name>
    <dbReference type="NCBI Taxonomy" id="3082113"/>
    <lineage>
        <taxon>Eukaryota</taxon>
        <taxon>Metazoa</taxon>
        <taxon>Chordata</taxon>
        <taxon>Craniata</taxon>
        <taxon>Vertebrata</taxon>
        <taxon>Euteleostomi</taxon>
        <taxon>Mammalia</taxon>
        <taxon>Eutheria</taxon>
        <taxon>Laurasiatheria</taxon>
        <taxon>Artiodactyla</taxon>
        <taxon>Ruminantia</taxon>
        <taxon>Pecora</taxon>
        <taxon>Cervidae</taxon>
        <taxon>Odocoileinae</taxon>
        <taxon>Rangifer</taxon>
    </lineage>
</organism>
<proteinExistence type="predicted"/>
<keyword evidence="1" id="KW-0732">Signal</keyword>
<gene>
    <name evidence="2" type="ORF">MRATA1EN1_LOCUS3433</name>
</gene>